<dbReference type="PANTHER" id="PTHR48111">
    <property type="entry name" value="REGULATOR OF RPOS"/>
    <property type="match status" value="1"/>
</dbReference>
<dbReference type="EMBL" id="JAAEDI010000054">
    <property type="protein sequence ID" value="MBR0653421.1"/>
    <property type="molecule type" value="Genomic_DNA"/>
</dbReference>
<evidence type="ECO:0000256" key="1">
    <source>
        <dbReference type="ARBA" id="ARBA00022553"/>
    </source>
</evidence>
<keyword evidence="9" id="KW-1185">Reference proteome</keyword>
<evidence type="ECO:0000256" key="2">
    <source>
        <dbReference type="ARBA" id="ARBA00023012"/>
    </source>
</evidence>
<keyword evidence="4 6" id="KW-0238">DNA-binding</keyword>
<comment type="caution">
    <text evidence="8">The sequence shown here is derived from an EMBL/GenBank/DDBJ whole genome shotgun (WGS) entry which is preliminary data.</text>
</comment>
<dbReference type="CDD" id="cd00383">
    <property type="entry name" value="trans_reg_C"/>
    <property type="match status" value="1"/>
</dbReference>
<gene>
    <name evidence="8" type="ORF">GXW78_27510</name>
</gene>
<dbReference type="InterPro" id="IPR036388">
    <property type="entry name" value="WH-like_DNA-bd_sf"/>
</dbReference>
<dbReference type="InterPro" id="IPR039420">
    <property type="entry name" value="WalR-like"/>
</dbReference>
<sequence length="235" mass="24708">MLDTSPSGASRLIILATEGDGARPFVEGLTRGGIAVQMAPTPEVLMLSLSAEGADVVLVLSAQLAPAGTGGAMRLMRSVPRVLCVLVAAPGDGPEERAAALEAGAAEVLHGGIPLPEAIARIRAVLRRAPPRGADAGPWRLTSSGRRLVSPTNDTLKLTTAEFGLIALLATAAGEPVDREEVCRAVFRRPWRPDDRAVDSLVKRLRPKLPTDAIQSVRGVGYALTLPVRQAQRRV</sequence>
<dbReference type="Pfam" id="PF00486">
    <property type="entry name" value="Trans_reg_C"/>
    <property type="match status" value="1"/>
</dbReference>
<keyword evidence="1" id="KW-0597">Phosphoprotein</keyword>
<dbReference type="InterPro" id="IPR016032">
    <property type="entry name" value="Sig_transdc_resp-reg_C-effctor"/>
</dbReference>
<feature type="DNA-binding region" description="OmpR/PhoB-type" evidence="6">
    <location>
        <begin position="131"/>
        <end position="226"/>
    </location>
</feature>
<dbReference type="SMART" id="SM00862">
    <property type="entry name" value="Trans_reg_C"/>
    <property type="match status" value="1"/>
</dbReference>
<keyword evidence="3" id="KW-0805">Transcription regulation</keyword>
<dbReference type="PANTHER" id="PTHR48111:SF1">
    <property type="entry name" value="TWO-COMPONENT RESPONSE REGULATOR ORR33"/>
    <property type="match status" value="1"/>
</dbReference>
<dbReference type="InterPro" id="IPR001867">
    <property type="entry name" value="OmpR/PhoB-type_DNA-bd"/>
</dbReference>
<dbReference type="SUPFAM" id="SSF46894">
    <property type="entry name" value="C-terminal effector domain of the bipartite response regulators"/>
    <property type="match status" value="1"/>
</dbReference>
<evidence type="ECO:0000313" key="9">
    <source>
        <dbReference type="Proteomes" id="UP000698752"/>
    </source>
</evidence>
<proteinExistence type="predicted"/>
<protein>
    <submittedName>
        <fullName evidence="8">Response regulator transcription factor</fullName>
    </submittedName>
</protein>
<dbReference type="RefSeq" id="WP_211872126.1">
    <property type="nucleotide sequence ID" value="NZ_JAAEDI010000054.1"/>
</dbReference>
<keyword evidence="2" id="KW-0902">Two-component regulatory system</keyword>
<evidence type="ECO:0000313" key="8">
    <source>
        <dbReference type="EMBL" id="MBR0653421.1"/>
    </source>
</evidence>
<evidence type="ECO:0000256" key="5">
    <source>
        <dbReference type="ARBA" id="ARBA00023163"/>
    </source>
</evidence>
<evidence type="ECO:0000259" key="7">
    <source>
        <dbReference type="PROSITE" id="PS51755"/>
    </source>
</evidence>
<reference evidence="9" key="1">
    <citation type="journal article" date="2021" name="Syst. Appl. Microbiol.">
        <title>Roseomonas hellenica sp. nov., isolated from roots of wild-growing Alkanna tinctoria.</title>
        <authorList>
            <person name="Rat A."/>
            <person name="Naranjo H.D."/>
            <person name="Lebbe L."/>
            <person name="Cnockaert M."/>
            <person name="Krigas N."/>
            <person name="Grigoriadou K."/>
            <person name="Maloupa E."/>
            <person name="Willems A."/>
        </authorList>
    </citation>
    <scope>NUCLEOTIDE SEQUENCE [LARGE SCALE GENOMIC DNA]</scope>
    <source>
        <strain evidence="9">LMG 31159</strain>
    </source>
</reference>
<evidence type="ECO:0000256" key="3">
    <source>
        <dbReference type="ARBA" id="ARBA00023015"/>
    </source>
</evidence>
<dbReference type="PROSITE" id="PS51755">
    <property type="entry name" value="OMPR_PHOB"/>
    <property type="match status" value="1"/>
</dbReference>
<keyword evidence="5" id="KW-0804">Transcription</keyword>
<accession>A0ABS5EQX7</accession>
<dbReference type="Proteomes" id="UP000698752">
    <property type="component" value="Unassembled WGS sequence"/>
</dbReference>
<dbReference type="Gene3D" id="1.10.10.10">
    <property type="entry name" value="Winged helix-like DNA-binding domain superfamily/Winged helix DNA-binding domain"/>
    <property type="match status" value="1"/>
</dbReference>
<evidence type="ECO:0000256" key="4">
    <source>
        <dbReference type="ARBA" id="ARBA00023125"/>
    </source>
</evidence>
<evidence type="ECO:0000256" key="6">
    <source>
        <dbReference type="PROSITE-ProRule" id="PRU01091"/>
    </source>
</evidence>
<name>A0ABS5EQX7_9PROT</name>
<organism evidence="8 9">
    <name type="scientific">Neoroseomonas terrae</name>
    <dbReference type="NCBI Taxonomy" id="424799"/>
    <lineage>
        <taxon>Bacteria</taxon>
        <taxon>Pseudomonadati</taxon>
        <taxon>Pseudomonadota</taxon>
        <taxon>Alphaproteobacteria</taxon>
        <taxon>Acetobacterales</taxon>
        <taxon>Acetobacteraceae</taxon>
        <taxon>Neoroseomonas</taxon>
    </lineage>
</organism>
<feature type="domain" description="OmpR/PhoB-type" evidence="7">
    <location>
        <begin position="131"/>
        <end position="226"/>
    </location>
</feature>